<dbReference type="EMBL" id="BOOY01000016">
    <property type="protein sequence ID" value="GIJ02895.1"/>
    <property type="molecule type" value="Genomic_DNA"/>
</dbReference>
<accession>A0A8J4DJE0</accession>
<evidence type="ECO:0000313" key="2">
    <source>
        <dbReference type="EMBL" id="GIJ02895.1"/>
    </source>
</evidence>
<dbReference type="RefSeq" id="WP_203938182.1">
    <property type="nucleotide sequence ID" value="NZ_BAAAGJ010000005.1"/>
</dbReference>
<evidence type="ECO:0000313" key="3">
    <source>
        <dbReference type="Proteomes" id="UP000652013"/>
    </source>
</evidence>
<reference evidence="2" key="1">
    <citation type="submission" date="2021-01" db="EMBL/GenBank/DDBJ databases">
        <title>Whole genome shotgun sequence of Spirilliplanes yamanashiensis NBRC 15828.</title>
        <authorList>
            <person name="Komaki H."/>
            <person name="Tamura T."/>
        </authorList>
    </citation>
    <scope>NUCLEOTIDE SEQUENCE</scope>
    <source>
        <strain evidence="2">NBRC 15828</strain>
    </source>
</reference>
<dbReference type="CDD" id="cd06588">
    <property type="entry name" value="PhnB_like"/>
    <property type="match status" value="1"/>
</dbReference>
<dbReference type="Gene3D" id="3.10.180.10">
    <property type="entry name" value="2,3-Dihydroxybiphenyl 1,2-Dioxygenase, domain 1"/>
    <property type="match status" value="1"/>
</dbReference>
<dbReference type="PANTHER" id="PTHR33990:SF1">
    <property type="entry name" value="PROTEIN YJDN"/>
    <property type="match status" value="1"/>
</dbReference>
<dbReference type="InterPro" id="IPR029068">
    <property type="entry name" value="Glyas_Bleomycin-R_OHBP_Dase"/>
</dbReference>
<dbReference type="SUPFAM" id="SSF54593">
    <property type="entry name" value="Glyoxalase/Bleomycin resistance protein/Dihydroxybiphenyl dioxygenase"/>
    <property type="match status" value="1"/>
</dbReference>
<dbReference type="InterPro" id="IPR028973">
    <property type="entry name" value="PhnB-like"/>
</dbReference>
<sequence length="135" mass="14566">MSVTLNPYISFDGDGRAALEFYHSVFGGELRASTFGEYGVTEEGVAGKLMHGQLTTPDGFTLMVADTPPGMPYEPGTAITVSLSGDEEDKLRGWWDALSASGTVTMPLEKQMWGDVYGACKDRFGVDWMVNIAQG</sequence>
<gene>
    <name evidence="2" type="ORF">Sya03_22470</name>
</gene>
<evidence type="ECO:0000259" key="1">
    <source>
        <dbReference type="Pfam" id="PF00903"/>
    </source>
</evidence>
<comment type="caution">
    <text evidence="2">The sequence shown here is derived from an EMBL/GenBank/DDBJ whole genome shotgun (WGS) entry which is preliminary data.</text>
</comment>
<dbReference type="Proteomes" id="UP000652013">
    <property type="component" value="Unassembled WGS sequence"/>
</dbReference>
<proteinExistence type="predicted"/>
<dbReference type="Pfam" id="PF00903">
    <property type="entry name" value="Glyoxalase"/>
    <property type="match status" value="1"/>
</dbReference>
<feature type="domain" description="Glyoxalase/fosfomycin resistance/dioxygenase" evidence="1">
    <location>
        <begin position="6"/>
        <end position="130"/>
    </location>
</feature>
<keyword evidence="3" id="KW-1185">Reference proteome</keyword>
<dbReference type="AlphaFoldDB" id="A0A8J4DJE0"/>
<protein>
    <submittedName>
        <fullName evidence="2">VOC family protein</fullName>
    </submittedName>
</protein>
<dbReference type="PANTHER" id="PTHR33990">
    <property type="entry name" value="PROTEIN YJDN-RELATED"/>
    <property type="match status" value="1"/>
</dbReference>
<dbReference type="InterPro" id="IPR004360">
    <property type="entry name" value="Glyas_Fos-R_dOase_dom"/>
</dbReference>
<organism evidence="2 3">
    <name type="scientific">Spirilliplanes yamanashiensis</name>
    <dbReference type="NCBI Taxonomy" id="42233"/>
    <lineage>
        <taxon>Bacteria</taxon>
        <taxon>Bacillati</taxon>
        <taxon>Actinomycetota</taxon>
        <taxon>Actinomycetes</taxon>
        <taxon>Micromonosporales</taxon>
        <taxon>Micromonosporaceae</taxon>
        <taxon>Spirilliplanes</taxon>
    </lineage>
</organism>
<name>A0A8J4DJE0_9ACTN</name>